<dbReference type="InterPro" id="IPR050386">
    <property type="entry name" value="Glycosyl_hydrolase_5"/>
</dbReference>
<sequence>MGSFQSKTQSNSMAKKDFLKVDGEKITLRGEEVILKGTAIGGWMNMENFITGYTGHEHQVRAALKDVLGDEKYEYFFEKFLEYFFGEDDAKFFASLGMNCIRIPVNYHHFEDDMNPRVFKKEGLRHLDRVVDICAKYGIYTIIDLHAAPGGQNFDWHSDNPTHKALFYDHKDFQDRTIIIWEHLARHYKNNTWVAGYNPLNEPTDEKHVRLVAFYDRIEKAIRAIDDDHILFLDTFAADFSHFGEPLPNCVYACHDYSNYGFPSAPEPFTGTKKQIETHKEAFKRKTEYMRTNKGPVWVGEFGPVYQNASDGKADWEKINDTRFDVLSLQLDIYDKARASWTIWLYKDVGFQGMVYAGEETAYVKLLSEFLHKKKHLAADKWGADDTDVKGLFKPAVEWLEANAPTIKERYPAKGGVNDSWNATGHLSRLVRNILLSEEMVKEFAEYFRGKSTKELDELAKSFHFSNCTQRTRLNKILTDDSKRGIGQSSESDEKS</sequence>
<organism evidence="6 7">
    <name type="scientific">Kwoniella shivajii</name>
    <dbReference type="NCBI Taxonomy" id="564305"/>
    <lineage>
        <taxon>Eukaryota</taxon>
        <taxon>Fungi</taxon>
        <taxon>Dikarya</taxon>
        <taxon>Basidiomycota</taxon>
        <taxon>Agaricomycotina</taxon>
        <taxon>Tremellomycetes</taxon>
        <taxon>Tremellales</taxon>
        <taxon>Cryptococcaceae</taxon>
        <taxon>Kwoniella</taxon>
    </lineage>
</organism>
<protein>
    <recommendedName>
        <fullName evidence="5">Glycoside hydrolase family 5 domain-containing protein</fullName>
    </recommendedName>
</protein>
<keyword evidence="7" id="KW-1185">Reference proteome</keyword>
<evidence type="ECO:0000313" key="7">
    <source>
        <dbReference type="Proteomes" id="UP001329825"/>
    </source>
</evidence>
<accession>A0ABZ1D8N3</accession>
<reference evidence="6 7" key="1">
    <citation type="submission" date="2024-01" db="EMBL/GenBank/DDBJ databases">
        <title>Comparative genomics of Cryptococcus and Kwoniella reveals pathogenesis evolution and contrasting modes of karyotype evolution via chromosome fusion or intercentromeric recombination.</title>
        <authorList>
            <person name="Coelho M.A."/>
            <person name="David-Palma M."/>
            <person name="Shea T."/>
            <person name="Bowers K."/>
            <person name="McGinley-Smith S."/>
            <person name="Mohammad A.W."/>
            <person name="Gnirke A."/>
            <person name="Yurkov A.M."/>
            <person name="Nowrousian M."/>
            <person name="Sun S."/>
            <person name="Cuomo C.A."/>
            <person name="Heitman J."/>
        </authorList>
    </citation>
    <scope>NUCLEOTIDE SEQUENCE [LARGE SCALE GENOMIC DNA]</scope>
    <source>
        <strain evidence="6">CBS 11374</strain>
    </source>
</reference>
<evidence type="ECO:0000259" key="5">
    <source>
        <dbReference type="Pfam" id="PF00150"/>
    </source>
</evidence>
<evidence type="ECO:0000256" key="4">
    <source>
        <dbReference type="RuleBase" id="RU361153"/>
    </source>
</evidence>
<name>A0ABZ1D8N3_9TREE</name>
<dbReference type="SUPFAM" id="SSF51445">
    <property type="entry name" value="(Trans)glycosidases"/>
    <property type="match status" value="1"/>
</dbReference>
<keyword evidence="2 4" id="KW-0378">Hydrolase</keyword>
<evidence type="ECO:0000313" key="6">
    <source>
        <dbReference type="EMBL" id="WRT69321.1"/>
    </source>
</evidence>
<dbReference type="InterPro" id="IPR017853">
    <property type="entry name" value="GH"/>
</dbReference>
<dbReference type="Gene3D" id="3.20.20.80">
    <property type="entry name" value="Glycosidases"/>
    <property type="match status" value="1"/>
</dbReference>
<evidence type="ECO:0000256" key="1">
    <source>
        <dbReference type="ARBA" id="ARBA00005641"/>
    </source>
</evidence>
<evidence type="ECO:0000256" key="3">
    <source>
        <dbReference type="ARBA" id="ARBA00023295"/>
    </source>
</evidence>
<proteinExistence type="inferred from homology"/>
<dbReference type="Proteomes" id="UP001329825">
    <property type="component" value="Chromosome 8"/>
</dbReference>
<dbReference type="EMBL" id="CP141888">
    <property type="protein sequence ID" value="WRT69321.1"/>
    <property type="molecule type" value="Genomic_DNA"/>
</dbReference>
<dbReference type="Pfam" id="PF00150">
    <property type="entry name" value="Cellulase"/>
    <property type="match status" value="1"/>
</dbReference>
<dbReference type="PANTHER" id="PTHR31297">
    <property type="entry name" value="GLUCAN ENDO-1,6-BETA-GLUCOSIDASE B"/>
    <property type="match status" value="1"/>
</dbReference>
<evidence type="ECO:0000256" key="2">
    <source>
        <dbReference type="ARBA" id="ARBA00022801"/>
    </source>
</evidence>
<dbReference type="InterPro" id="IPR001547">
    <property type="entry name" value="Glyco_hydro_5"/>
</dbReference>
<comment type="similarity">
    <text evidence="1 4">Belongs to the glycosyl hydrolase 5 (cellulase A) family.</text>
</comment>
<dbReference type="GeneID" id="87958435"/>
<dbReference type="PANTHER" id="PTHR31297:SF13">
    <property type="entry name" value="PUTATIVE-RELATED"/>
    <property type="match status" value="1"/>
</dbReference>
<dbReference type="RefSeq" id="XP_062794060.1">
    <property type="nucleotide sequence ID" value="XM_062938009.1"/>
</dbReference>
<gene>
    <name evidence="6" type="ORF">IL334_006305</name>
</gene>
<keyword evidence="3 4" id="KW-0326">Glycosidase</keyword>
<feature type="domain" description="Glycoside hydrolase family 5" evidence="5">
    <location>
        <begin position="88"/>
        <end position="347"/>
    </location>
</feature>